<name>A0ABQ4M7W9_9BACL</name>
<evidence type="ECO:0000313" key="2">
    <source>
        <dbReference type="EMBL" id="GIP52079.1"/>
    </source>
</evidence>
<dbReference type="RefSeq" id="WP_213654029.1">
    <property type="nucleotide sequence ID" value="NZ_BOSL01000002.1"/>
</dbReference>
<protein>
    <submittedName>
        <fullName evidence="2">Uncharacterized protein</fullName>
    </submittedName>
</protein>
<feature type="region of interest" description="Disordered" evidence="1">
    <location>
        <begin position="37"/>
        <end position="84"/>
    </location>
</feature>
<reference evidence="2 3" key="1">
    <citation type="submission" date="2021-03" db="EMBL/GenBank/DDBJ databases">
        <title>Antimicrobial resistance genes in bacteria isolated from Japanese honey, and their potential for conferring macrolide and lincosamide resistance in the American foulbrood pathogen Paenibacillus larvae.</title>
        <authorList>
            <person name="Okamoto M."/>
            <person name="Kumagai M."/>
            <person name="Kanamori H."/>
            <person name="Takamatsu D."/>
        </authorList>
    </citation>
    <scope>NUCLEOTIDE SEQUENCE [LARGE SCALE GENOMIC DNA]</scope>
    <source>
        <strain evidence="2 3">J42TS3</strain>
    </source>
</reference>
<comment type="caution">
    <text evidence="2">The sequence shown here is derived from an EMBL/GenBank/DDBJ whole genome shotgun (WGS) entry which is preliminary data.</text>
</comment>
<feature type="compositionally biased region" description="Polar residues" evidence="1">
    <location>
        <begin position="43"/>
        <end position="57"/>
    </location>
</feature>
<dbReference type="Proteomes" id="UP000679992">
    <property type="component" value="Unassembled WGS sequence"/>
</dbReference>
<organism evidence="2 3">
    <name type="scientific">Paenibacillus vini</name>
    <dbReference type="NCBI Taxonomy" id="1476024"/>
    <lineage>
        <taxon>Bacteria</taxon>
        <taxon>Bacillati</taxon>
        <taxon>Bacillota</taxon>
        <taxon>Bacilli</taxon>
        <taxon>Bacillales</taxon>
        <taxon>Paenibacillaceae</taxon>
        <taxon>Paenibacillus</taxon>
    </lineage>
</organism>
<proteinExistence type="predicted"/>
<evidence type="ECO:0000256" key="1">
    <source>
        <dbReference type="SAM" id="MobiDB-lite"/>
    </source>
</evidence>
<sequence>MKSSSFLCGVLFGAVAAVWASRRKGGLMSMMNGAGSVLKSHETNSNSSQPKSSQAATGQDKIGAAATAQVHPSPVSSTHENHSKEYNLKQITDFIKGNPDVRREVDAILKETHSTIPGL</sequence>
<evidence type="ECO:0000313" key="3">
    <source>
        <dbReference type="Proteomes" id="UP000679992"/>
    </source>
</evidence>
<accession>A0ABQ4M7W9</accession>
<dbReference type="EMBL" id="BOSL01000002">
    <property type="protein sequence ID" value="GIP52079.1"/>
    <property type="molecule type" value="Genomic_DNA"/>
</dbReference>
<gene>
    <name evidence="2" type="ORF">J42TS3_11140</name>
</gene>
<keyword evidence="3" id="KW-1185">Reference proteome</keyword>